<evidence type="ECO:0000313" key="3">
    <source>
        <dbReference type="EMBL" id="CAK9312245.1"/>
    </source>
</evidence>
<reference evidence="3 4" key="1">
    <citation type="submission" date="2024-03" db="EMBL/GenBank/DDBJ databases">
        <authorList>
            <person name="Gkanogiannis A."/>
            <person name="Becerra Lopez-Lavalle L."/>
        </authorList>
    </citation>
    <scope>NUCLEOTIDE SEQUENCE [LARGE SCALE GENOMIC DNA]</scope>
</reference>
<feature type="signal peptide" evidence="2">
    <location>
        <begin position="1"/>
        <end position="17"/>
    </location>
</feature>
<organism evidence="3 4">
    <name type="scientific">Citrullus colocynthis</name>
    <name type="common">colocynth</name>
    <dbReference type="NCBI Taxonomy" id="252529"/>
    <lineage>
        <taxon>Eukaryota</taxon>
        <taxon>Viridiplantae</taxon>
        <taxon>Streptophyta</taxon>
        <taxon>Embryophyta</taxon>
        <taxon>Tracheophyta</taxon>
        <taxon>Spermatophyta</taxon>
        <taxon>Magnoliopsida</taxon>
        <taxon>eudicotyledons</taxon>
        <taxon>Gunneridae</taxon>
        <taxon>Pentapetalae</taxon>
        <taxon>rosids</taxon>
        <taxon>fabids</taxon>
        <taxon>Cucurbitales</taxon>
        <taxon>Cucurbitaceae</taxon>
        <taxon>Benincaseae</taxon>
        <taxon>Citrullus</taxon>
    </lineage>
</organism>
<evidence type="ECO:0000313" key="4">
    <source>
        <dbReference type="Proteomes" id="UP001642487"/>
    </source>
</evidence>
<evidence type="ECO:0000256" key="1">
    <source>
        <dbReference type="SAM" id="Coils"/>
    </source>
</evidence>
<keyword evidence="4" id="KW-1185">Reference proteome</keyword>
<accession>A0ABP0XZX0</accession>
<dbReference type="Proteomes" id="UP001642487">
    <property type="component" value="Chromosome 10"/>
</dbReference>
<dbReference type="PANTHER" id="PTHR36390:SF1">
    <property type="entry name" value="MYOSIN HEAVY CHAIN-LIKE PROTEIN"/>
    <property type="match status" value="1"/>
</dbReference>
<feature type="chain" id="PRO_5045784901" evidence="2">
    <location>
        <begin position="18"/>
        <end position="160"/>
    </location>
</feature>
<keyword evidence="1" id="KW-0175">Coiled coil</keyword>
<sequence>MHFFLLLMNCFRGFKFASLIRFLRAIFSSIFSGTHPSSIKLASVKMSRLRQEVGRCGEVLGHLLPKLAVALFADVNSDYELLVKQLKEELREEKLKAKEEAKDLAQEMAELRYQMLEEECNRWACMNFPVIGTGYKRTKQIISCCKVHAGNIVVGVPIKS</sequence>
<dbReference type="PANTHER" id="PTHR36390">
    <property type="entry name" value="MYOSIN HEAVY CHAIN-LIKE PROTEIN"/>
    <property type="match status" value="1"/>
</dbReference>
<name>A0ABP0XZX0_9ROSI</name>
<protein>
    <submittedName>
        <fullName evidence="3">Uncharacterized protein</fullName>
    </submittedName>
</protein>
<dbReference type="EMBL" id="OZ021744">
    <property type="protein sequence ID" value="CAK9312245.1"/>
    <property type="molecule type" value="Genomic_DNA"/>
</dbReference>
<feature type="coiled-coil region" evidence="1">
    <location>
        <begin position="76"/>
        <end position="121"/>
    </location>
</feature>
<evidence type="ECO:0000256" key="2">
    <source>
        <dbReference type="SAM" id="SignalP"/>
    </source>
</evidence>
<proteinExistence type="predicted"/>
<keyword evidence="2" id="KW-0732">Signal</keyword>
<gene>
    <name evidence="3" type="ORF">CITCOLO1_LOCUS3929</name>
</gene>